<dbReference type="Pfam" id="PF00890">
    <property type="entry name" value="FAD_binding_2"/>
    <property type="match status" value="1"/>
</dbReference>
<evidence type="ECO:0000256" key="4">
    <source>
        <dbReference type="ARBA" id="ARBA00023002"/>
    </source>
</evidence>
<dbReference type="EMBL" id="JAWDJX010000023">
    <property type="protein sequence ID" value="KAK3051935.1"/>
    <property type="molecule type" value="Genomic_DNA"/>
</dbReference>
<feature type="domain" description="FAD-dependent oxidoreductase 2 FAD-binding" evidence="5">
    <location>
        <begin position="8"/>
        <end position="442"/>
    </location>
</feature>
<gene>
    <name evidence="6" type="ORF">LTR09_006889</name>
</gene>
<keyword evidence="3" id="KW-0274">FAD</keyword>
<comment type="caution">
    <text evidence="6">The sequence shown here is derived from an EMBL/GenBank/DDBJ whole genome shotgun (WGS) entry which is preliminary data.</text>
</comment>
<dbReference type="PANTHER" id="PTHR43400">
    <property type="entry name" value="FUMARATE REDUCTASE"/>
    <property type="match status" value="1"/>
</dbReference>
<evidence type="ECO:0000256" key="1">
    <source>
        <dbReference type="ARBA" id="ARBA00001974"/>
    </source>
</evidence>
<dbReference type="AlphaFoldDB" id="A0AAJ0DK33"/>
<dbReference type="SUPFAM" id="SSF56425">
    <property type="entry name" value="Succinate dehydrogenase/fumarate reductase flavoprotein, catalytic domain"/>
    <property type="match status" value="1"/>
</dbReference>
<dbReference type="GO" id="GO:0016491">
    <property type="term" value="F:oxidoreductase activity"/>
    <property type="evidence" value="ECO:0007669"/>
    <property type="project" value="UniProtKB-KW"/>
</dbReference>
<reference evidence="6" key="1">
    <citation type="submission" date="2023-04" db="EMBL/GenBank/DDBJ databases">
        <title>Black Yeasts Isolated from many extreme environments.</title>
        <authorList>
            <person name="Coleine C."/>
            <person name="Stajich J.E."/>
            <person name="Selbmann L."/>
        </authorList>
    </citation>
    <scope>NUCLEOTIDE SEQUENCE</scope>
    <source>
        <strain evidence="6">CCFEE 5312</strain>
    </source>
</reference>
<evidence type="ECO:0000259" key="5">
    <source>
        <dbReference type="Pfam" id="PF00890"/>
    </source>
</evidence>
<accession>A0AAJ0DK33</accession>
<evidence type="ECO:0000313" key="7">
    <source>
        <dbReference type="Proteomes" id="UP001271007"/>
    </source>
</evidence>
<dbReference type="InterPro" id="IPR036188">
    <property type="entry name" value="FAD/NAD-bd_sf"/>
</dbReference>
<dbReference type="SUPFAM" id="SSF51905">
    <property type="entry name" value="FAD/NAD(P)-binding domain"/>
    <property type="match status" value="1"/>
</dbReference>
<dbReference type="InterPro" id="IPR003953">
    <property type="entry name" value="FAD-dep_OxRdtase_2_FAD-bd"/>
</dbReference>
<keyword evidence="7" id="KW-1185">Reference proteome</keyword>
<dbReference type="Proteomes" id="UP001271007">
    <property type="component" value="Unassembled WGS sequence"/>
</dbReference>
<organism evidence="6 7">
    <name type="scientific">Extremus antarcticus</name>
    <dbReference type="NCBI Taxonomy" id="702011"/>
    <lineage>
        <taxon>Eukaryota</taxon>
        <taxon>Fungi</taxon>
        <taxon>Dikarya</taxon>
        <taxon>Ascomycota</taxon>
        <taxon>Pezizomycotina</taxon>
        <taxon>Dothideomycetes</taxon>
        <taxon>Dothideomycetidae</taxon>
        <taxon>Mycosphaerellales</taxon>
        <taxon>Extremaceae</taxon>
        <taxon>Extremus</taxon>
    </lineage>
</organism>
<evidence type="ECO:0000256" key="2">
    <source>
        <dbReference type="ARBA" id="ARBA00022630"/>
    </source>
</evidence>
<name>A0AAJ0DK33_9PEZI</name>
<sequence>MASFRGYDLVVVGSGFAGCMATLAFLEETERLKKNARVALVEVGKEGERSGASKWTMAYLRLDKNLDFDADWVKEMRRVSNGVADEDYCEKLRREAPVSARYLEDHGVKFVHHDEENVLLEFKTEQHFVFPEGGGNAIINNLFGHMKKYQNVDIIYQAEASKLLTDDAGAIRGLKVRKADGYLHDLIAPSVVLACGGFEGNQEMMARYVGRDTHKLPLIAPGLKYNRGAGLKMCLEVGAGTAGSFDGMHCELVDTRSGKPDAVMWGHNYGIVVNKHSKRFYDEGNRHLFATFEMIALECWKDQDMSCFFITDDAIMERFKGSWVYETTEVPPEKADTIEELAQKLGLDPEATKKTVEEYNAAINDKTFDLMKLDGKATTGLSPNKTNWAAPITKGPFYGYPLTSNLTFTYGGVKTDLHARVLSTNDVPIPGLWAAGEMTGLFYNEYPPATSCLRSMTFGRLAGAEIAQKLGGGHPSHASGLATLANRW</sequence>
<dbReference type="InterPro" id="IPR050315">
    <property type="entry name" value="FAD-oxidoreductase_2"/>
</dbReference>
<protein>
    <recommendedName>
        <fullName evidence="5">FAD-dependent oxidoreductase 2 FAD-binding domain-containing protein</fullName>
    </recommendedName>
</protein>
<evidence type="ECO:0000313" key="6">
    <source>
        <dbReference type="EMBL" id="KAK3051935.1"/>
    </source>
</evidence>
<dbReference type="PANTHER" id="PTHR43400:SF7">
    <property type="entry name" value="FAD-DEPENDENT OXIDOREDUCTASE 2 FAD BINDING DOMAIN-CONTAINING PROTEIN"/>
    <property type="match status" value="1"/>
</dbReference>
<proteinExistence type="predicted"/>
<keyword evidence="4" id="KW-0560">Oxidoreductase</keyword>
<dbReference type="Gene3D" id="3.90.700.10">
    <property type="entry name" value="Succinate dehydrogenase/fumarate reductase flavoprotein, catalytic domain"/>
    <property type="match status" value="1"/>
</dbReference>
<comment type="cofactor">
    <cofactor evidence="1">
        <name>FAD</name>
        <dbReference type="ChEBI" id="CHEBI:57692"/>
    </cofactor>
</comment>
<dbReference type="Gene3D" id="3.50.50.60">
    <property type="entry name" value="FAD/NAD(P)-binding domain"/>
    <property type="match status" value="1"/>
</dbReference>
<dbReference type="PROSITE" id="PS51257">
    <property type="entry name" value="PROKAR_LIPOPROTEIN"/>
    <property type="match status" value="1"/>
</dbReference>
<keyword evidence="2" id="KW-0285">Flavoprotein</keyword>
<evidence type="ECO:0000256" key="3">
    <source>
        <dbReference type="ARBA" id="ARBA00022827"/>
    </source>
</evidence>
<dbReference type="InterPro" id="IPR027477">
    <property type="entry name" value="Succ_DH/fumarate_Rdtase_cat_sf"/>
</dbReference>